<organism evidence="1">
    <name type="scientific">Paramoeba aestuarina</name>
    <dbReference type="NCBI Taxonomy" id="180227"/>
    <lineage>
        <taxon>Eukaryota</taxon>
        <taxon>Amoebozoa</taxon>
        <taxon>Discosea</taxon>
        <taxon>Flabellinia</taxon>
        <taxon>Dactylopodida</taxon>
        <taxon>Paramoebidae</taxon>
        <taxon>Paramoeba</taxon>
    </lineage>
</organism>
<evidence type="ECO:0000313" key="1">
    <source>
        <dbReference type="EMBL" id="CAE2322328.1"/>
    </source>
</evidence>
<reference evidence="1" key="1">
    <citation type="submission" date="2021-01" db="EMBL/GenBank/DDBJ databases">
        <authorList>
            <person name="Corre E."/>
            <person name="Pelletier E."/>
            <person name="Niang G."/>
            <person name="Scheremetjew M."/>
            <person name="Finn R."/>
            <person name="Kale V."/>
            <person name="Holt S."/>
            <person name="Cochrane G."/>
            <person name="Meng A."/>
            <person name="Brown T."/>
            <person name="Cohen L."/>
        </authorList>
    </citation>
    <scope>NUCLEOTIDE SEQUENCE</scope>
    <source>
        <strain evidence="1">SoJaBio B1-5/56/2</strain>
    </source>
</reference>
<proteinExistence type="predicted"/>
<gene>
    <name evidence="1" type="ORF">NAES01612_LOCUS18520</name>
</gene>
<name>A0A7S4UD61_9EUKA</name>
<dbReference type="EMBL" id="HBKR01028408">
    <property type="protein sequence ID" value="CAE2322328.1"/>
    <property type="molecule type" value="Transcribed_RNA"/>
</dbReference>
<sequence>MMAVVHNFLGSSEEKGTKRETTAMESFPYDITAFLNNWESNGLFGRSIMEKGRKDVSNRKERRTSNTRSLIKSGKAEPWYLLSFSWTALEALEERDSFVMISWGN</sequence>
<accession>A0A7S4UD61</accession>
<dbReference type="AlphaFoldDB" id="A0A7S4UD61"/>
<protein>
    <submittedName>
        <fullName evidence="1">Uncharacterized protein</fullName>
    </submittedName>
</protein>